<evidence type="ECO:0000313" key="1">
    <source>
        <dbReference type="EMBL" id="CEH16669.1"/>
    </source>
</evidence>
<sequence length="394" mass="42634">MLGLGSSSLTLKLDAVDNCADGEQWAARAASFLNPPSVVECGTHRAAHYTAVAHAAPRAGTTQLNMCKCLGRYKIHQHKSGYKYQHQLGTQTYATLEEAIDGREEAEGLVEGARLGNVSAHLSGPAHPLLKECWPFLAHIRVKRTQTQVCFVIVEQVIGSVPMSAVRFTSSPRGGAGPPLAQGPASGAAIRIKAKELNACWEIIAQLGYTLVPCHVPLARPQEGMMVRQAATLQSYLESIGCKRLQYDPKPDGHCGFRAVAQASMGSEDEQQWIRQRCHCIVLDHPALWSGICAELLKPHSSATQELLYVNPPPRAPGKWGWFDAHLHSLLVASAFDSVVVTIVPTSLQAAAAPLPADQEDDEVVMMGFKRADVPVGADKAWPFTAFVTWLLVV</sequence>
<dbReference type="OrthoDB" id="2379842at2759"/>
<name>A0A0P1BK57_9BASI</name>
<reference evidence="1 2" key="1">
    <citation type="submission" date="2014-09" db="EMBL/GenBank/DDBJ databases">
        <authorList>
            <person name="Magalhaes I.L.F."/>
            <person name="Oliveira U."/>
            <person name="Santos F.R."/>
            <person name="Vidigal T.H.D.A."/>
            <person name="Brescovit A.D."/>
            <person name="Santos A.J."/>
        </authorList>
    </citation>
    <scope>NUCLEOTIDE SEQUENCE [LARGE SCALE GENOMIC DNA]</scope>
</reference>
<protein>
    <recommendedName>
        <fullName evidence="3">OTU domain-containing protein</fullName>
    </recommendedName>
</protein>
<proteinExistence type="predicted"/>
<dbReference type="CDD" id="cd22744">
    <property type="entry name" value="OTU"/>
    <property type="match status" value="1"/>
</dbReference>
<dbReference type="Proteomes" id="UP000054845">
    <property type="component" value="Unassembled WGS sequence"/>
</dbReference>
<evidence type="ECO:0008006" key="3">
    <source>
        <dbReference type="Google" id="ProtNLM"/>
    </source>
</evidence>
<dbReference type="EMBL" id="CCYA01000318">
    <property type="protein sequence ID" value="CEH16669.1"/>
    <property type="molecule type" value="Genomic_DNA"/>
</dbReference>
<dbReference type="AlphaFoldDB" id="A0A0P1BK57"/>
<accession>A0A0P1BK57</accession>
<keyword evidence="2" id="KW-1185">Reference proteome</keyword>
<evidence type="ECO:0000313" key="2">
    <source>
        <dbReference type="Proteomes" id="UP000054845"/>
    </source>
</evidence>
<dbReference type="Gene3D" id="3.90.70.80">
    <property type="match status" value="1"/>
</dbReference>
<organism evidence="1 2">
    <name type="scientific">Ceraceosorus bombacis</name>
    <dbReference type="NCBI Taxonomy" id="401625"/>
    <lineage>
        <taxon>Eukaryota</taxon>
        <taxon>Fungi</taxon>
        <taxon>Dikarya</taxon>
        <taxon>Basidiomycota</taxon>
        <taxon>Ustilaginomycotina</taxon>
        <taxon>Exobasidiomycetes</taxon>
        <taxon>Ceraceosorales</taxon>
        <taxon>Ceraceosoraceae</taxon>
        <taxon>Ceraceosorus</taxon>
    </lineage>
</organism>